<feature type="transmembrane region" description="Helical" evidence="9">
    <location>
        <begin position="116"/>
        <end position="137"/>
    </location>
</feature>
<evidence type="ECO:0000256" key="8">
    <source>
        <dbReference type="ARBA" id="ARBA00035655"/>
    </source>
</evidence>
<accession>A0ABV7RQ36</accession>
<gene>
    <name evidence="10" type="ORF">ACFOLC_07475</name>
</gene>
<evidence type="ECO:0000256" key="7">
    <source>
        <dbReference type="ARBA" id="ARBA00023136"/>
    </source>
</evidence>
<organism evidence="10 11">
    <name type="scientific">Lysobacter cavernae</name>
    <dbReference type="NCBI Taxonomy" id="1685901"/>
    <lineage>
        <taxon>Bacteria</taxon>
        <taxon>Pseudomonadati</taxon>
        <taxon>Pseudomonadota</taxon>
        <taxon>Gammaproteobacteria</taxon>
        <taxon>Lysobacterales</taxon>
        <taxon>Lysobacteraceae</taxon>
        <taxon>Lysobacter</taxon>
    </lineage>
</organism>
<evidence type="ECO:0000256" key="3">
    <source>
        <dbReference type="ARBA" id="ARBA00022475"/>
    </source>
</evidence>
<comment type="similarity">
    <text evidence="8">Belongs to the TsuA/YedE (TC 9.B.102) family.</text>
</comment>
<keyword evidence="11" id="KW-1185">Reference proteome</keyword>
<feature type="transmembrane region" description="Helical" evidence="9">
    <location>
        <begin position="79"/>
        <end position="96"/>
    </location>
</feature>
<keyword evidence="6 9" id="KW-1133">Transmembrane helix</keyword>
<name>A0ABV7RQ36_9GAMM</name>
<protein>
    <submittedName>
        <fullName evidence="10">YeeE/YedE family protein</fullName>
    </submittedName>
</protein>
<keyword evidence="3" id="KW-1003">Cell membrane</keyword>
<evidence type="ECO:0000256" key="6">
    <source>
        <dbReference type="ARBA" id="ARBA00022989"/>
    </source>
</evidence>
<comment type="caution">
    <text evidence="10">The sequence shown here is derived from an EMBL/GenBank/DDBJ whole genome shotgun (WGS) entry which is preliminary data.</text>
</comment>
<dbReference type="PANTHER" id="PTHR30574">
    <property type="entry name" value="INNER MEMBRANE PROTEIN YEDE"/>
    <property type="match status" value="1"/>
</dbReference>
<reference evidence="11" key="1">
    <citation type="journal article" date="2019" name="Int. J. Syst. Evol. Microbiol.">
        <title>The Global Catalogue of Microorganisms (GCM) 10K type strain sequencing project: providing services to taxonomists for standard genome sequencing and annotation.</title>
        <authorList>
            <consortium name="The Broad Institute Genomics Platform"/>
            <consortium name="The Broad Institute Genome Sequencing Center for Infectious Disease"/>
            <person name="Wu L."/>
            <person name="Ma J."/>
        </authorList>
    </citation>
    <scope>NUCLEOTIDE SEQUENCE [LARGE SCALE GENOMIC DNA]</scope>
    <source>
        <strain evidence="11">KCTC 42875</strain>
    </source>
</reference>
<dbReference type="Pfam" id="PF04143">
    <property type="entry name" value="Sulf_transp"/>
    <property type="match status" value="1"/>
</dbReference>
<dbReference type="EMBL" id="JBHRXK010000003">
    <property type="protein sequence ID" value="MFC3550857.1"/>
    <property type="molecule type" value="Genomic_DNA"/>
</dbReference>
<evidence type="ECO:0000256" key="4">
    <source>
        <dbReference type="ARBA" id="ARBA00022519"/>
    </source>
</evidence>
<keyword evidence="5 9" id="KW-0812">Transmembrane</keyword>
<evidence type="ECO:0000256" key="2">
    <source>
        <dbReference type="ARBA" id="ARBA00022448"/>
    </source>
</evidence>
<dbReference type="InterPro" id="IPR007272">
    <property type="entry name" value="Sulf_transp_TsuA/YedE"/>
</dbReference>
<feature type="transmembrane region" description="Helical" evidence="9">
    <location>
        <begin position="6"/>
        <end position="28"/>
    </location>
</feature>
<evidence type="ECO:0000256" key="1">
    <source>
        <dbReference type="ARBA" id="ARBA00004429"/>
    </source>
</evidence>
<keyword evidence="2" id="KW-0813">Transport</keyword>
<dbReference type="Proteomes" id="UP001595740">
    <property type="component" value="Unassembled WGS sequence"/>
</dbReference>
<keyword evidence="7 9" id="KW-0472">Membrane</keyword>
<sequence>MPTEFTPLSALIGGALIGLAATLLLWSLGRIAGISGILNSALEQRSERGWRLAFLLGLVAAAGIWFAFTHAAPRTGFPLPWLIAAGLLVGFGTRLGNGCTSGHGICGLARLSKRSLVAVLMFMGAGFVTVYVLRHVLGVQA</sequence>
<keyword evidence="4" id="KW-0997">Cell inner membrane</keyword>
<proteinExistence type="inferred from homology"/>
<evidence type="ECO:0000313" key="11">
    <source>
        <dbReference type="Proteomes" id="UP001595740"/>
    </source>
</evidence>
<comment type="subcellular location">
    <subcellularLocation>
        <location evidence="1">Cell inner membrane</location>
        <topology evidence="1">Multi-pass membrane protein</topology>
    </subcellularLocation>
</comment>
<feature type="transmembrane region" description="Helical" evidence="9">
    <location>
        <begin position="49"/>
        <end position="67"/>
    </location>
</feature>
<evidence type="ECO:0000256" key="5">
    <source>
        <dbReference type="ARBA" id="ARBA00022692"/>
    </source>
</evidence>
<evidence type="ECO:0000313" key="10">
    <source>
        <dbReference type="EMBL" id="MFC3550857.1"/>
    </source>
</evidence>
<evidence type="ECO:0000256" key="9">
    <source>
        <dbReference type="SAM" id="Phobius"/>
    </source>
</evidence>
<dbReference type="PANTHER" id="PTHR30574:SF1">
    <property type="entry name" value="SULPHUR TRANSPORT DOMAIN-CONTAINING PROTEIN"/>
    <property type="match status" value="1"/>
</dbReference>
<dbReference type="RefSeq" id="WP_386758627.1">
    <property type="nucleotide sequence ID" value="NZ_JBHRXK010000003.1"/>
</dbReference>